<keyword evidence="8" id="KW-1133">Transmembrane helix</keyword>
<evidence type="ECO:0000256" key="12">
    <source>
        <dbReference type="RuleBase" id="RU003832"/>
    </source>
</evidence>
<evidence type="ECO:0000259" key="14">
    <source>
        <dbReference type="Pfam" id="PF00852"/>
    </source>
</evidence>
<keyword evidence="5 12" id="KW-0808">Transferase</keyword>
<comment type="pathway">
    <text evidence="2">Protein modification; protein glycosylation.</text>
</comment>
<organism evidence="16 17">
    <name type="scientific">Orchesella cincta</name>
    <name type="common">Springtail</name>
    <name type="synonym">Podura cincta</name>
    <dbReference type="NCBI Taxonomy" id="48709"/>
    <lineage>
        <taxon>Eukaryota</taxon>
        <taxon>Metazoa</taxon>
        <taxon>Ecdysozoa</taxon>
        <taxon>Arthropoda</taxon>
        <taxon>Hexapoda</taxon>
        <taxon>Collembola</taxon>
        <taxon>Entomobryomorpha</taxon>
        <taxon>Entomobryoidea</taxon>
        <taxon>Orchesellidae</taxon>
        <taxon>Orchesellinae</taxon>
        <taxon>Orchesella</taxon>
    </lineage>
</organism>
<dbReference type="PANTHER" id="PTHR48438:SF1">
    <property type="entry name" value="ALPHA-(1,3)-FUCOSYLTRANSFERASE C-RELATED"/>
    <property type="match status" value="1"/>
</dbReference>
<dbReference type="InterPro" id="IPR038577">
    <property type="entry name" value="GT10-like_C_sf"/>
</dbReference>
<evidence type="ECO:0000256" key="2">
    <source>
        <dbReference type="ARBA" id="ARBA00004922"/>
    </source>
</evidence>
<dbReference type="EMBL" id="LJIJ01000233">
    <property type="protein sequence ID" value="ODN00109.1"/>
    <property type="molecule type" value="Genomic_DNA"/>
</dbReference>
<evidence type="ECO:0000256" key="4">
    <source>
        <dbReference type="ARBA" id="ARBA00022676"/>
    </source>
</evidence>
<dbReference type="OMA" id="WVASSCE"/>
<dbReference type="GO" id="GO:0032580">
    <property type="term" value="C:Golgi cisterna membrane"/>
    <property type="evidence" value="ECO:0007669"/>
    <property type="project" value="UniProtKB-SubCell"/>
</dbReference>
<evidence type="ECO:0000313" key="17">
    <source>
        <dbReference type="Proteomes" id="UP000094527"/>
    </source>
</evidence>
<comment type="subcellular location">
    <subcellularLocation>
        <location evidence="1 12">Golgi apparatus</location>
        <location evidence="1 12">Golgi stack membrane</location>
        <topology evidence="1 12">Single-pass type II membrane protein</topology>
    </subcellularLocation>
</comment>
<dbReference type="InterPro" id="IPR031481">
    <property type="entry name" value="Glyco_tran_10_N"/>
</dbReference>
<dbReference type="PANTHER" id="PTHR48438">
    <property type="entry name" value="ALPHA-(1,3)-FUCOSYLTRANSFERASE C-RELATED"/>
    <property type="match status" value="1"/>
</dbReference>
<keyword evidence="6 12" id="KW-0812">Transmembrane</keyword>
<dbReference type="UniPathway" id="UPA00378"/>
<feature type="domain" description="Fucosyltransferase N-terminal" evidence="15">
    <location>
        <begin position="62"/>
        <end position="172"/>
    </location>
</feature>
<evidence type="ECO:0000256" key="9">
    <source>
        <dbReference type="ARBA" id="ARBA00023034"/>
    </source>
</evidence>
<evidence type="ECO:0000256" key="3">
    <source>
        <dbReference type="ARBA" id="ARBA00008919"/>
    </source>
</evidence>
<dbReference type="Pfam" id="PF17039">
    <property type="entry name" value="Glyco_tran_10_N"/>
    <property type="match status" value="1"/>
</dbReference>
<dbReference type="SUPFAM" id="SSF53756">
    <property type="entry name" value="UDP-Glycosyltransferase/glycogen phosphorylase"/>
    <property type="match status" value="1"/>
</dbReference>
<evidence type="ECO:0000256" key="8">
    <source>
        <dbReference type="ARBA" id="ARBA00022989"/>
    </source>
</evidence>
<evidence type="ECO:0000256" key="7">
    <source>
        <dbReference type="ARBA" id="ARBA00022968"/>
    </source>
</evidence>
<dbReference type="GO" id="GO:0008417">
    <property type="term" value="F:fucosyltransferase activity"/>
    <property type="evidence" value="ECO:0007669"/>
    <property type="project" value="InterPro"/>
</dbReference>
<gene>
    <name evidence="16" type="ORF">Ocin01_06565</name>
</gene>
<keyword evidence="17" id="KW-1185">Reference proteome</keyword>
<feature type="signal peptide" evidence="13">
    <location>
        <begin position="1"/>
        <end position="20"/>
    </location>
</feature>
<accession>A0A1D2N4B6</accession>
<sequence length="424" mass="50312">MARSRIRKISFLLCVTFCYAVFHCFATQQSLESKVMVEHEKYLKNSGISIISLEQEQHHKPFRILIWTRWYDNIVTDDRGPLQYQDECGDEFIITSDRSQLRTADAIVFSLMDLPWNRNKVNYQFPHPRNPNVPWILAVTEASNYYPALRENYNGIFNWTWSSRVDSEFHVSFKDLFQKLENPDIRWSHSSSPMSEEFLRNKTKVAAWVASSCELVISKREQLVNELTKHGIQIDTYGKCGRNNCGDGIDCFRKLGTPYKFYIAFENSLCHGYSTEKIYNGLYHGMVPIVYGFGNWSEKAPEGSWIDAMDFKTVEELANHIKHLLNDPNAYMEYFKWRMSYGIRGHYESKYHCAIWRQMRDRTYLLKEGDEKFRHVYDYLTVWYHFFRNPTSDRACWRCAKRLKSVQYPHEIRNGVYRSEKNCV</sequence>
<keyword evidence="9 12" id="KW-0333">Golgi apparatus</keyword>
<keyword evidence="7" id="KW-0735">Signal-anchor</keyword>
<feature type="domain" description="Fucosyltransferase C-terminal" evidence="14">
    <location>
        <begin position="200"/>
        <end position="362"/>
    </location>
</feature>
<evidence type="ECO:0000256" key="13">
    <source>
        <dbReference type="SAM" id="SignalP"/>
    </source>
</evidence>
<keyword evidence="4 12" id="KW-0328">Glycosyltransferase</keyword>
<evidence type="ECO:0000256" key="11">
    <source>
        <dbReference type="ARBA" id="ARBA00023180"/>
    </source>
</evidence>
<dbReference type="EC" id="2.4.1.-" evidence="12"/>
<dbReference type="InterPro" id="IPR001503">
    <property type="entry name" value="Glyco_trans_10"/>
</dbReference>
<dbReference type="Proteomes" id="UP000094527">
    <property type="component" value="Unassembled WGS sequence"/>
</dbReference>
<reference evidence="16 17" key="1">
    <citation type="journal article" date="2016" name="Genome Biol. Evol.">
        <title>Gene Family Evolution Reflects Adaptation to Soil Environmental Stressors in the Genome of the Collembolan Orchesella cincta.</title>
        <authorList>
            <person name="Faddeeva-Vakhrusheva A."/>
            <person name="Derks M.F."/>
            <person name="Anvar S.Y."/>
            <person name="Agamennone V."/>
            <person name="Suring W."/>
            <person name="Smit S."/>
            <person name="van Straalen N.M."/>
            <person name="Roelofs D."/>
        </authorList>
    </citation>
    <scope>NUCLEOTIDE SEQUENCE [LARGE SCALE GENOMIC DNA]</scope>
    <source>
        <tissue evidence="16">Mixed pool</tissue>
    </source>
</reference>
<dbReference type="Pfam" id="PF00852">
    <property type="entry name" value="Glyco_transf_10"/>
    <property type="match status" value="1"/>
</dbReference>
<protein>
    <recommendedName>
        <fullName evidence="12">Fucosyltransferase</fullName>
        <ecNumber evidence="12">2.4.1.-</ecNumber>
    </recommendedName>
</protein>
<evidence type="ECO:0000313" key="16">
    <source>
        <dbReference type="EMBL" id="ODN00109.1"/>
    </source>
</evidence>
<comment type="caution">
    <text evidence="16">The sequence shown here is derived from an EMBL/GenBank/DDBJ whole genome shotgun (WGS) entry which is preliminary data.</text>
</comment>
<dbReference type="FunFam" id="3.40.50.11660:FF:000002">
    <property type="entry name" value="Alpha-(1,3)-fucosyltransferase"/>
    <property type="match status" value="1"/>
</dbReference>
<dbReference type="InterPro" id="IPR055270">
    <property type="entry name" value="Glyco_tran_10_C"/>
</dbReference>
<evidence type="ECO:0000259" key="15">
    <source>
        <dbReference type="Pfam" id="PF17039"/>
    </source>
</evidence>
<keyword evidence="11" id="KW-0325">Glycoprotein</keyword>
<keyword evidence="10" id="KW-0472">Membrane</keyword>
<feature type="chain" id="PRO_5008905013" description="Fucosyltransferase" evidence="13">
    <location>
        <begin position="21"/>
        <end position="424"/>
    </location>
</feature>
<evidence type="ECO:0000256" key="5">
    <source>
        <dbReference type="ARBA" id="ARBA00022679"/>
    </source>
</evidence>
<name>A0A1D2N4B6_ORCCI</name>
<dbReference type="OrthoDB" id="427096at2759"/>
<evidence type="ECO:0000256" key="6">
    <source>
        <dbReference type="ARBA" id="ARBA00022692"/>
    </source>
</evidence>
<evidence type="ECO:0000256" key="10">
    <source>
        <dbReference type="ARBA" id="ARBA00023136"/>
    </source>
</evidence>
<proteinExistence type="inferred from homology"/>
<evidence type="ECO:0000256" key="1">
    <source>
        <dbReference type="ARBA" id="ARBA00004447"/>
    </source>
</evidence>
<keyword evidence="13" id="KW-0732">Signal</keyword>
<dbReference type="Gene3D" id="3.40.50.11660">
    <property type="entry name" value="Glycosyl transferase family 10, C-terminal domain"/>
    <property type="match status" value="1"/>
</dbReference>
<dbReference type="AlphaFoldDB" id="A0A1D2N4B6"/>
<comment type="similarity">
    <text evidence="3 12">Belongs to the glycosyltransferase 10 family.</text>
</comment>